<feature type="compositionally biased region" description="Low complexity" evidence="1">
    <location>
        <begin position="188"/>
        <end position="199"/>
    </location>
</feature>
<dbReference type="PANTHER" id="PTHR31883">
    <property type="entry name" value="PROTEIN FRG2-RELATED"/>
    <property type="match status" value="1"/>
</dbReference>
<dbReference type="GeneTree" id="ENSGT00530000064266"/>
<feature type="compositionally biased region" description="Basic residues" evidence="1">
    <location>
        <begin position="252"/>
        <end position="269"/>
    </location>
</feature>
<feature type="compositionally biased region" description="Low complexity" evidence="1">
    <location>
        <begin position="394"/>
        <end position="405"/>
    </location>
</feature>
<accession>A0ABI8A323</accession>
<evidence type="ECO:0000313" key="3">
    <source>
        <dbReference type="Proteomes" id="UP000823872"/>
    </source>
</evidence>
<dbReference type="Pfam" id="PF15315">
    <property type="entry name" value="FRG2"/>
    <property type="match status" value="1"/>
</dbReference>
<feature type="compositionally biased region" description="Basic and acidic residues" evidence="1">
    <location>
        <begin position="95"/>
        <end position="110"/>
    </location>
</feature>
<proteinExistence type="predicted"/>
<feature type="compositionally biased region" description="Basic and acidic residues" evidence="1">
    <location>
        <begin position="365"/>
        <end position="375"/>
    </location>
</feature>
<dbReference type="InterPro" id="IPR026245">
    <property type="entry name" value="FRG2"/>
</dbReference>
<feature type="compositionally biased region" description="Polar residues" evidence="1">
    <location>
        <begin position="133"/>
        <end position="143"/>
    </location>
</feature>
<dbReference type="Ensembl" id="ENSFCTT00005076499.1">
    <property type="protein sequence ID" value="ENSFCTP00005053656.1"/>
    <property type="gene ID" value="ENSFCTG00005027073.1"/>
</dbReference>
<organism evidence="2 3">
    <name type="scientific">Felis catus</name>
    <name type="common">Cat</name>
    <name type="synonym">Felis silvestris catus</name>
    <dbReference type="NCBI Taxonomy" id="9685"/>
    <lineage>
        <taxon>Eukaryota</taxon>
        <taxon>Metazoa</taxon>
        <taxon>Chordata</taxon>
        <taxon>Craniata</taxon>
        <taxon>Vertebrata</taxon>
        <taxon>Euteleostomi</taxon>
        <taxon>Mammalia</taxon>
        <taxon>Eutheria</taxon>
        <taxon>Laurasiatheria</taxon>
        <taxon>Carnivora</taxon>
        <taxon>Feliformia</taxon>
        <taxon>Felidae</taxon>
        <taxon>Felinae</taxon>
        <taxon>Felis</taxon>
    </lineage>
</organism>
<reference evidence="2" key="2">
    <citation type="submission" date="2025-08" db="UniProtKB">
        <authorList>
            <consortium name="Ensembl"/>
        </authorList>
    </citation>
    <scope>IDENTIFICATION</scope>
    <source>
        <strain evidence="2">breed Abyssinian</strain>
    </source>
</reference>
<dbReference type="Proteomes" id="UP000823872">
    <property type="component" value="Chromosome E2"/>
</dbReference>
<name>A0ABI8A323_FELCA</name>
<sequence length="405" mass="42447">ESGGLCGGAGRRGRGQGCIRKSVVGNITQLQGGFEKRGIDPLGPTCTGPPRTLAEQPLLREPSTNRGLGWTRGFCGPRERPLAQTASFPPGSEPKTGEEDPRESEPKRDSCISGSGESWFCCGGGTGRGAAQSPRSGNWSSVAPSHILGSRKSWEPGLGCQPRSSRVQDGLGPRGCRPEEVTKPLALSTESEGCSSWEGSGKRKVTSSDSTCPPAAGASPAGERSVTPGKRKRTTPDSGQGSESEETAGAAQRRRRGARGAGRGRRSRCRSPGDRPPPLRKRLVTAVRALSEAVRQDVAGAWEQRERSPLTWEQRSGLGRLWAPLCAALQTVYTMANQAAYVFPAESWLVPAPPPGPRAPAGDTGEARGSPREGHGASPPGVGSEAARAREGTRAAAELRAQPRG</sequence>
<evidence type="ECO:0008006" key="4">
    <source>
        <dbReference type="Google" id="ProtNLM"/>
    </source>
</evidence>
<feature type="region of interest" description="Disordered" evidence="1">
    <location>
        <begin position="35"/>
        <end position="281"/>
    </location>
</feature>
<gene>
    <name evidence="2" type="primary">LOC102901847</name>
</gene>
<reference evidence="2" key="3">
    <citation type="submission" date="2025-09" db="UniProtKB">
        <authorList>
            <consortium name="Ensembl"/>
        </authorList>
    </citation>
    <scope>IDENTIFICATION</scope>
    <source>
        <strain evidence="2">breed Abyssinian</strain>
    </source>
</reference>
<evidence type="ECO:0000313" key="2">
    <source>
        <dbReference type="Ensembl" id="ENSFCTP00005053656.1"/>
    </source>
</evidence>
<evidence type="ECO:0000256" key="1">
    <source>
        <dbReference type="SAM" id="MobiDB-lite"/>
    </source>
</evidence>
<dbReference type="PANTHER" id="PTHR31883:SF1">
    <property type="entry name" value="PROTEIN FRG2-LIKE-2"/>
    <property type="match status" value="1"/>
</dbReference>
<keyword evidence="3" id="KW-1185">Reference proteome</keyword>
<protein>
    <recommendedName>
        <fullName evidence="4">Protein FRG2-like-1</fullName>
    </recommendedName>
</protein>
<reference evidence="2 3" key="1">
    <citation type="submission" date="2021-02" db="EMBL/GenBank/DDBJ databases">
        <title>Safari Cat Assemblies.</title>
        <authorList>
            <person name="Bredemeyer K.R."/>
            <person name="Murphy W.J."/>
        </authorList>
    </citation>
    <scope>NUCLEOTIDE SEQUENCE [LARGE SCALE GENOMIC DNA]</scope>
</reference>
<feature type="region of interest" description="Disordered" evidence="1">
    <location>
        <begin position="352"/>
        <end position="405"/>
    </location>
</feature>